<comment type="caution">
    <text evidence="1">The sequence shown here is derived from an EMBL/GenBank/DDBJ whole genome shotgun (WGS) entry which is preliminary data.</text>
</comment>
<protein>
    <submittedName>
        <fullName evidence="1">Uncharacterized protein</fullName>
    </submittedName>
</protein>
<evidence type="ECO:0000313" key="2">
    <source>
        <dbReference type="Proteomes" id="UP001157946"/>
    </source>
</evidence>
<proteinExistence type="predicted"/>
<reference evidence="1" key="1">
    <citation type="submission" date="2017-05" db="EMBL/GenBank/DDBJ databases">
        <authorList>
            <person name="Varghese N."/>
            <person name="Submissions S."/>
        </authorList>
    </citation>
    <scope>NUCLEOTIDE SEQUENCE</scope>
    <source>
        <strain evidence="1">DSM 45262</strain>
    </source>
</reference>
<dbReference type="AlphaFoldDB" id="A0AA45WNJ4"/>
<organism evidence="1 2">
    <name type="scientific">Laceyella tengchongensis</name>
    <dbReference type="NCBI Taxonomy" id="574699"/>
    <lineage>
        <taxon>Bacteria</taxon>
        <taxon>Bacillati</taxon>
        <taxon>Bacillota</taxon>
        <taxon>Bacilli</taxon>
        <taxon>Bacillales</taxon>
        <taxon>Thermoactinomycetaceae</taxon>
        <taxon>Laceyella</taxon>
    </lineage>
</organism>
<keyword evidence="2" id="KW-1185">Reference proteome</keyword>
<gene>
    <name evidence="1" type="ORF">SAMN06265361_103201</name>
</gene>
<name>A0AA45WNJ4_9BACL</name>
<dbReference type="EMBL" id="FXTU01000003">
    <property type="protein sequence ID" value="SMP18766.1"/>
    <property type="molecule type" value="Genomic_DNA"/>
</dbReference>
<accession>A0AA45WNJ4</accession>
<evidence type="ECO:0000313" key="1">
    <source>
        <dbReference type="EMBL" id="SMP18766.1"/>
    </source>
</evidence>
<dbReference type="Proteomes" id="UP001157946">
    <property type="component" value="Unassembled WGS sequence"/>
</dbReference>
<sequence length="77" mass="8724">MSSIALCPPLLRYPFPQAYHAAIDSNKLSIVLFSFLTTSTNLYVRLPGKFGDLDILLYTIRQVVFSGIMERKQVDQT</sequence>